<keyword evidence="2" id="KW-1185">Reference proteome</keyword>
<proteinExistence type="predicted"/>
<evidence type="ECO:0000313" key="1">
    <source>
        <dbReference type="EMBL" id="UYB35508.1"/>
    </source>
</evidence>
<name>A0ABY6FQM9_9MICC</name>
<dbReference type="EMBL" id="CP106856">
    <property type="protein sequence ID" value="UYB35508.1"/>
    <property type="molecule type" value="Genomic_DNA"/>
</dbReference>
<dbReference type="Proteomes" id="UP001063368">
    <property type="component" value="Chromosome"/>
</dbReference>
<sequence length="308" mass="33573">MVNIVYAAPYAAPVPDNIRRWGGITHRWTGWDGSTWDLSDVEGGVFLLNEGLEGLGMPDITNYTHDSPVVHGVSWDGWLATGRKVFWSVAVFHDTDSEGWIARHRAFWKTLRPGKAGVWSVELPTGEKFSLTLRFKSDGGHSYTNDPVHRGWEVYGIELFPEQPFWEAPAVVESWGAEEKVPFLGPDGAAPPFFPSPAATLSTAKVTNPGDVETFIQWTITGPTETVTVGIGSARTVVPFPVPDGSKLVIDTNPRNLIAELDGVDVMERLSEFNYSPLPPGEGIALSLSRSGPGAVEARFTPLMLMGV</sequence>
<dbReference type="RefSeq" id="WP_263127512.1">
    <property type="nucleotide sequence ID" value="NZ_CP106856.1"/>
</dbReference>
<organism evidence="1 2">
    <name type="scientific">Arthrobacter koreensis</name>
    <dbReference type="NCBI Taxonomy" id="199136"/>
    <lineage>
        <taxon>Bacteria</taxon>
        <taxon>Bacillati</taxon>
        <taxon>Actinomycetota</taxon>
        <taxon>Actinomycetes</taxon>
        <taxon>Micrococcales</taxon>
        <taxon>Micrococcaceae</taxon>
        <taxon>Arthrobacter</taxon>
    </lineage>
</organism>
<gene>
    <name evidence="1" type="ORF">N9A08_12865</name>
</gene>
<accession>A0ABY6FQM9</accession>
<evidence type="ECO:0000313" key="2">
    <source>
        <dbReference type="Proteomes" id="UP001063368"/>
    </source>
</evidence>
<protein>
    <submittedName>
        <fullName evidence="1">Phage tail family protein</fullName>
    </submittedName>
</protein>
<reference evidence="1" key="1">
    <citation type="submission" date="2022-09" db="EMBL/GenBank/DDBJ databases">
        <authorList>
            <person name="Li D."/>
            <person name="Cheng J."/>
            <person name="Li Y."/>
        </authorList>
    </citation>
    <scope>NUCLEOTIDE SEQUENCE</scope>
    <source>
        <strain evidence="1">DL</strain>
    </source>
</reference>